<dbReference type="CDD" id="cd12167">
    <property type="entry name" value="2-Hacid_dh_8"/>
    <property type="match status" value="1"/>
</dbReference>
<dbReference type="InterPro" id="IPR006140">
    <property type="entry name" value="D-isomer_DH_NAD-bd"/>
</dbReference>
<dbReference type="InterPro" id="IPR050857">
    <property type="entry name" value="D-2-hydroxyacid_DH"/>
</dbReference>
<dbReference type="EMBL" id="JACCBU010000001">
    <property type="protein sequence ID" value="NYE73052.1"/>
    <property type="molecule type" value="Genomic_DNA"/>
</dbReference>
<organism evidence="5 6">
    <name type="scientific">Microlunatus parietis</name>
    <dbReference type="NCBI Taxonomy" id="682979"/>
    <lineage>
        <taxon>Bacteria</taxon>
        <taxon>Bacillati</taxon>
        <taxon>Actinomycetota</taxon>
        <taxon>Actinomycetes</taxon>
        <taxon>Propionibacteriales</taxon>
        <taxon>Propionibacteriaceae</taxon>
        <taxon>Microlunatus</taxon>
    </lineage>
</organism>
<name>A0A7Y9LCP3_9ACTN</name>
<evidence type="ECO:0000256" key="2">
    <source>
        <dbReference type="ARBA" id="ARBA00023002"/>
    </source>
</evidence>
<keyword evidence="6" id="KW-1185">Reference proteome</keyword>
<dbReference type="Pfam" id="PF02826">
    <property type="entry name" value="2-Hacid_dh_C"/>
    <property type="match status" value="1"/>
</dbReference>
<proteinExistence type="inferred from homology"/>
<evidence type="ECO:0000313" key="6">
    <source>
        <dbReference type="Proteomes" id="UP000569914"/>
    </source>
</evidence>
<dbReference type="PANTHER" id="PTHR42789:SF1">
    <property type="entry name" value="D-ISOMER SPECIFIC 2-HYDROXYACID DEHYDROGENASE FAMILY PROTEIN (AFU_ORTHOLOGUE AFUA_6G10090)"/>
    <property type="match status" value="1"/>
</dbReference>
<dbReference type="AlphaFoldDB" id="A0A7Y9LCP3"/>
<dbReference type="SUPFAM" id="SSF52283">
    <property type="entry name" value="Formate/glycerate dehydrogenase catalytic domain-like"/>
    <property type="match status" value="1"/>
</dbReference>
<evidence type="ECO:0000259" key="4">
    <source>
        <dbReference type="Pfam" id="PF02826"/>
    </source>
</evidence>
<comment type="caution">
    <text evidence="5">The sequence shown here is derived from an EMBL/GenBank/DDBJ whole genome shotgun (WGS) entry which is preliminary data.</text>
</comment>
<dbReference type="GO" id="GO:0051287">
    <property type="term" value="F:NAD binding"/>
    <property type="evidence" value="ECO:0007669"/>
    <property type="project" value="InterPro"/>
</dbReference>
<evidence type="ECO:0000313" key="5">
    <source>
        <dbReference type="EMBL" id="NYE73052.1"/>
    </source>
</evidence>
<keyword evidence="2" id="KW-0560">Oxidoreductase</keyword>
<dbReference type="Gene3D" id="3.40.50.720">
    <property type="entry name" value="NAD(P)-binding Rossmann-like Domain"/>
    <property type="match status" value="2"/>
</dbReference>
<dbReference type="RefSeq" id="WP_179754282.1">
    <property type="nucleotide sequence ID" value="NZ_JACCBU010000001.1"/>
</dbReference>
<protein>
    <submittedName>
        <fullName evidence="5">Phosphoglycerate dehydrogenase-like enzyme</fullName>
    </submittedName>
</protein>
<evidence type="ECO:0000256" key="3">
    <source>
        <dbReference type="ARBA" id="ARBA00023027"/>
    </source>
</evidence>
<dbReference type="PANTHER" id="PTHR42789">
    <property type="entry name" value="D-ISOMER SPECIFIC 2-HYDROXYACID DEHYDROGENASE FAMILY PROTEIN (AFU_ORTHOLOGUE AFUA_6G10090)"/>
    <property type="match status" value="1"/>
</dbReference>
<comment type="similarity">
    <text evidence="1">Belongs to the D-isomer specific 2-hydroxyacid dehydrogenase family.</text>
</comment>
<dbReference type="GO" id="GO:0016491">
    <property type="term" value="F:oxidoreductase activity"/>
    <property type="evidence" value="ECO:0007669"/>
    <property type="project" value="UniProtKB-KW"/>
</dbReference>
<keyword evidence="3" id="KW-0520">NAD</keyword>
<reference evidence="5 6" key="1">
    <citation type="submission" date="2020-07" db="EMBL/GenBank/DDBJ databases">
        <title>Sequencing the genomes of 1000 actinobacteria strains.</title>
        <authorList>
            <person name="Klenk H.-P."/>
        </authorList>
    </citation>
    <scope>NUCLEOTIDE SEQUENCE [LARGE SCALE GENOMIC DNA]</scope>
    <source>
        <strain evidence="5 6">DSM 22083</strain>
    </source>
</reference>
<evidence type="ECO:0000256" key="1">
    <source>
        <dbReference type="ARBA" id="ARBA00005854"/>
    </source>
</evidence>
<sequence>MTTLAMAMTPTRAADVCDDETRALLEERFEVRWAGDQLDQAEVARLADGAEIMITSWGTPTLPAELFGDNGPRIVGHAAGSVKRLVPAALVGDRVTVFSAATRIAWSVGEYCLAACLTLHRRLPSYDARTRAGGWKPGGEFRGRELRGRTVSLIGASSTARAFRSLLAPFSVTVLVYDPYLDRERARELDVTPVDLPAAMNADVVSIHVPDLPATKGMITADLLARIPDGSVLINSARAGAVDPVALEREALSGRLRIALDVYDPEPARLSPELLAAPDVLLTPHIAGDSLEGHLALVRYVLDDVIAFLADGSRGPSWVDPQRWSLLA</sequence>
<dbReference type="InterPro" id="IPR036291">
    <property type="entry name" value="NAD(P)-bd_dom_sf"/>
</dbReference>
<dbReference type="Proteomes" id="UP000569914">
    <property type="component" value="Unassembled WGS sequence"/>
</dbReference>
<dbReference type="SUPFAM" id="SSF51735">
    <property type="entry name" value="NAD(P)-binding Rossmann-fold domains"/>
    <property type="match status" value="1"/>
</dbReference>
<accession>A0A7Y9LCP3</accession>
<feature type="domain" description="D-isomer specific 2-hydroxyacid dehydrogenase NAD-binding" evidence="4">
    <location>
        <begin position="114"/>
        <end position="287"/>
    </location>
</feature>
<gene>
    <name evidence="5" type="ORF">BKA15_004381</name>
</gene>